<sequence length="142" mass="15787">MPHDRISALPTWLLSRANLRAQRLLHGALAAAGSRGYHYRILAALEHDHLSQAELGRRVAVDRSDVVATLATLESDGLVHRSPDPADRRRNVVRLTPAGRTELDRLDAVVRSVQDEVLAPLGPEDRRRLASLLARLGDRMDR</sequence>
<keyword evidence="3" id="KW-1185">Reference proteome</keyword>
<dbReference type="SUPFAM" id="SSF46785">
    <property type="entry name" value="Winged helix' DNA-binding domain"/>
    <property type="match status" value="1"/>
</dbReference>
<feature type="domain" description="HTH marR-type" evidence="1">
    <location>
        <begin position="7"/>
        <end position="138"/>
    </location>
</feature>
<dbReference type="Gene3D" id="1.10.10.10">
    <property type="entry name" value="Winged helix-like DNA-binding domain superfamily/Winged helix DNA-binding domain"/>
    <property type="match status" value="1"/>
</dbReference>
<reference evidence="2 3" key="1">
    <citation type="submission" date="2016-01" db="EMBL/GenBank/DDBJ databases">
        <title>Complete genome sequence of a soil Actinobacterium, Isoptericola dokdonensis DS-3.</title>
        <authorList>
            <person name="Kwon S.-K."/>
            <person name="Kim J.F."/>
        </authorList>
    </citation>
    <scope>NUCLEOTIDE SEQUENCE [LARGE SCALE GENOMIC DNA]</scope>
    <source>
        <strain evidence="2 3">DS-3</strain>
    </source>
</reference>
<dbReference type="Pfam" id="PF12802">
    <property type="entry name" value="MarR_2"/>
    <property type="match status" value="1"/>
</dbReference>
<dbReference type="KEGG" id="ido:I598_2146"/>
<name>A0A161IEC1_9MICO</name>
<dbReference type="GO" id="GO:0006950">
    <property type="term" value="P:response to stress"/>
    <property type="evidence" value="ECO:0007669"/>
    <property type="project" value="TreeGrafter"/>
</dbReference>
<gene>
    <name evidence="2" type="primary">nicR</name>
    <name evidence="2" type="ORF">I598_2146</name>
</gene>
<evidence type="ECO:0000259" key="1">
    <source>
        <dbReference type="PROSITE" id="PS50995"/>
    </source>
</evidence>
<dbReference type="PRINTS" id="PR00598">
    <property type="entry name" value="HTHMARR"/>
</dbReference>
<protein>
    <submittedName>
        <fullName evidence="2">HTH-type transcriptional repressor NicR</fullName>
    </submittedName>
</protein>
<dbReference type="InterPro" id="IPR000835">
    <property type="entry name" value="HTH_MarR-typ"/>
</dbReference>
<dbReference type="PROSITE" id="PS50995">
    <property type="entry name" value="HTH_MARR_2"/>
    <property type="match status" value="1"/>
</dbReference>
<dbReference type="SMART" id="SM00347">
    <property type="entry name" value="HTH_MARR"/>
    <property type="match status" value="1"/>
</dbReference>
<dbReference type="InterPro" id="IPR036388">
    <property type="entry name" value="WH-like_DNA-bd_sf"/>
</dbReference>
<dbReference type="PATRIC" id="fig|1300344.3.peg.2155"/>
<evidence type="ECO:0000313" key="2">
    <source>
        <dbReference type="EMBL" id="ANC31687.1"/>
    </source>
</evidence>
<dbReference type="PANTHER" id="PTHR33164:SF43">
    <property type="entry name" value="HTH-TYPE TRANSCRIPTIONAL REPRESSOR YETL"/>
    <property type="match status" value="1"/>
</dbReference>
<dbReference type="Proteomes" id="UP000076794">
    <property type="component" value="Chromosome"/>
</dbReference>
<proteinExistence type="predicted"/>
<dbReference type="PANTHER" id="PTHR33164">
    <property type="entry name" value="TRANSCRIPTIONAL REGULATOR, MARR FAMILY"/>
    <property type="match status" value="1"/>
</dbReference>
<dbReference type="OrthoDB" id="8635520at2"/>
<dbReference type="InterPro" id="IPR036390">
    <property type="entry name" value="WH_DNA-bd_sf"/>
</dbReference>
<dbReference type="RefSeq" id="WP_068202933.1">
    <property type="nucleotide sequence ID" value="NZ_CP014209.1"/>
</dbReference>
<dbReference type="InterPro" id="IPR039422">
    <property type="entry name" value="MarR/SlyA-like"/>
</dbReference>
<evidence type="ECO:0000313" key="3">
    <source>
        <dbReference type="Proteomes" id="UP000076794"/>
    </source>
</evidence>
<dbReference type="AlphaFoldDB" id="A0A161IEC1"/>
<accession>A0A161IEC1</accession>
<dbReference type="EMBL" id="CP014209">
    <property type="protein sequence ID" value="ANC31687.1"/>
    <property type="molecule type" value="Genomic_DNA"/>
</dbReference>
<organism evidence="2 3">
    <name type="scientific">Isoptericola dokdonensis DS-3</name>
    <dbReference type="NCBI Taxonomy" id="1300344"/>
    <lineage>
        <taxon>Bacteria</taxon>
        <taxon>Bacillati</taxon>
        <taxon>Actinomycetota</taxon>
        <taxon>Actinomycetes</taxon>
        <taxon>Micrococcales</taxon>
        <taxon>Promicromonosporaceae</taxon>
        <taxon>Isoptericola</taxon>
    </lineage>
</organism>
<dbReference type="GO" id="GO:0003700">
    <property type="term" value="F:DNA-binding transcription factor activity"/>
    <property type="evidence" value="ECO:0007669"/>
    <property type="project" value="InterPro"/>
</dbReference>
<dbReference type="STRING" id="1300344.I598_2146"/>